<dbReference type="InterPro" id="IPR000620">
    <property type="entry name" value="EamA_dom"/>
</dbReference>
<dbReference type="Proteomes" id="UP000242687">
    <property type="component" value="Unassembled WGS sequence"/>
</dbReference>
<feature type="domain" description="EamA" evidence="7">
    <location>
        <begin position="143"/>
        <end position="277"/>
    </location>
</feature>
<feature type="transmembrane region" description="Helical" evidence="6">
    <location>
        <begin position="205"/>
        <end position="223"/>
    </location>
</feature>
<accession>A0A2H9VTW4</accession>
<dbReference type="RefSeq" id="WP_100340467.1">
    <property type="nucleotide sequence ID" value="NZ_PGFJ01000001.1"/>
</dbReference>
<dbReference type="SUPFAM" id="SSF103481">
    <property type="entry name" value="Multidrug resistance efflux transporter EmrE"/>
    <property type="match status" value="2"/>
</dbReference>
<organism evidence="8 9">
    <name type="scientific">Mucilaginibacter auburnensis</name>
    <dbReference type="NCBI Taxonomy" id="1457233"/>
    <lineage>
        <taxon>Bacteria</taxon>
        <taxon>Pseudomonadati</taxon>
        <taxon>Bacteroidota</taxon>
        <taxon>Sphingobacteriia</taxon>
        <taxon>Sphingobacteriales</taxon>
        <taxon>Sphingobacteriaceae</taxon>
        <taxon>Mucilaginibacter</taxon>
    </lineage>
</organism>
<evidence type="ECO:0000256" key="6">
    <source>
        <dbReference type="SAM" id="Phobius"/>
    </source>
</evidence>
<protein>
    <submittedName>
        <fullName evidence="8">Threonine/homoserine efflux transporter RhtA</fullName>
    </submittedName>
</protein>
<reference evidence="8 9" key="1">
    <citation type="submission" date="2017-11" db="EMBL/GenBank/DDBJ databases">
        <title>Genomic Encyclopedia of Archaeal and Bacterial Type Strains, Phase II (KMG-II): From Individual Species to Whole Genera.</title>
        <authorList>
            <person name="Goeker M."/>
        </authorList>
    </citation>
    <scope>NUCLEOTIDE SEQUENCE [LARGE SCALE GENOMIC DNA]</scope>
    <source>
        <strain evidence="8 9">DSM 28175</strain>
    </source>
</reference>
<keyword evidence="3 6" id="KW-0812">Transmembrane</keyword>
<name>A0A2H9VTW4_9SPHI</name>
<dbReference type="AlphaFoldDB" id="A0A2H9VTW4"/>
<dbReference type="InterPro" id="IPR051258">
    <property type="entry name" value="Diverse_Substrate_Transporter"/>
</dbReference>
<evidence type="ECO:0000256" key="1">
    <source>
        <dbReference type="ARBA" id="ARBA00004651"/>
    </source>
</evidence>
<dbReference type="PANTHER" id="PTHR42920:SF11">
    <property type="entry name" value="INNER MEMBRANE PROTEIN YTFF"/>
    <property type="match status" value="1"/>
</dbReference>
<keyword evidence="9" id="KW-1185">Reference proteome</keyword>
<evidence type="ECO:0000313" key="9">
    <source>
        <dbReference type="Proteomes" id="UP000242687"/>
    </source>
</evidence>
<feature type="transmembrane region" description="Helical" evidence="6">
    <location>
        <begin position="260"/>
        <end position="278"/>
    </location>
</feature>
<dbReference type="PANTHER" id="PTHR42920">
    <property type="entry name" value="OS03G0707200 PROTEIN-RELATED"/>
    <property type="match status" value="1"/>
</dbReference>
<keyword evidence="4 6" id="KW-1133">Transmembrane helix</keyword>
<dbReference type="Pfam" id="PF00892">
    <property type="entry name" value="EamA"/>
    <property type="match status" value="2"/>
</dbReference>
<dbReference type="InterPro" id="IPR037185">
    <property type="entry name" value="EmrE-like"/>
</dbReference>
<feature type="transmembrane region" description="Helical" evidence="6">
    <location>
        <begin position="36"/>
        <end position="53"/>
    </location>
</feature>
<dbReference type="GO" id="GO:0005886">
    <property type="term" value="C:plasma membrane"/>
    <property type="evidence" value="ECO:0007669"/>
    <property type="project" value="UniProtKB-SubCell"/>
</dbReference>
<keyword evidence="2" id="KW-1003">Cell membrane</keyword>
<feature type="transmembrane region" description="Helical" evidence="6">
    <location>
        <begin position="235"/>
        <end position="254"/>
    </location>
</feature>
<sequence length="284" mass="31108">MNSKLTLAIGILCISFSPIFVKLADASPVVCAFYRIFFGWIVLLPVCLFKHNLKIGLKDMALAATGGLVFAADISLWNSSLKMISATVSTLLANLAPVWVGLISYFLFRKAAGKLFWIGTGLAILGMLILVGLQQVVHLQFGLGFTFAVAASMLYAIYILITKNILQRISTITFMFYNMLAAMLFLLVICLINNEVLFDYSPVNWFYFAGMGLVCQLLGWLAINYSIRFIESTKISITLLSQTVVAGVLAAFILNERLGLHQIIGSAVVLAGIAITFLKPQTVK</sequence>
<evidence type="ECO:0000256" key="5">
    <source>
        <dbReference type="ARBA" id="ARBA00023136"/>
    </source>
</evidence>
<feature type="transmembrane region" description="Helical" evidence="6">
    <location>
        <begin position="115"/>
        <end position="133"/>
    </location>
</feature>
<feature type="transmembrane region" description="Helical" evidence="6">
    <location>
        <begin position="139"/>
        <end position="161"/>
    </location>
</feature>
<gene>
    <name evidence="8" type="ORF">CLV57_1277</name>
</gene>
<evidence type="ECO:0000259" key="7">
    <source>
        <dbReference type="Pfam" id="PF00892"/>
    </source>
</evidence>
<feature type="domain" description="EamA" evidence="7">
    <location>
        <begin position="6"/>
        <end position="131"/>
    </location>
</feature>
<proteinExistence type="predicted"/>
<feature type="transmembrane region" description="Helical" evidence="6">
    <location>
        <begin position="83"/>
        <end position="108"/>
    </location>
</feature>
<evidence type="ECO:0000256" key="3">
    <source>
        <dbReference type="ARBA" id="ARBA00022692"/>
    </source>
</evidence>
<comment type="subcellular location">
    <subcellularLocation>
        <location evidence="1">Cell membrane</location>
        <topology evidence="1">Multi-pass membrane protein</topology>
    </subcellularLocation>
</comment>
<keyword evidence="5 6" id="KW-0472">Membrane</keyword>
<dbReference type="EMBL" id="PGFJ01000001">
    <property type="protein sequence ID" value="PJJ84266.1"/>
    <property type="molecule type" value="Genomic_DNA"/>
</dbReference>
<dbReference type="OrthoDB" id="1523209at2"/>
<evidence type="ECO:0000256" key="4">
    <source>
        <dbReference type="ARBA" id="ARBA00022989"/>
    </source>
</evidence>
<evidence type="ECO:0000256" key="2">
    <source>
        <dbReference type="ARBA" id="ARBA00022475"/>
    </source>
</evidence>
<feature type="transmembrane region" description="Helical" evidence="6">
    <location>
        <begin position="173"/>
        <end position="193"/>
    </location>
</feature>
<evidence type="ECO:0000313" key="8">
    <source>
        <dbReference type="EMBL" id="PJJ84266.1"/>
    </source>
</evidence>
<comment type="caution">
    <text evidence="8">The sequence shown here is derived from an EMBL/GenBank/DDBJ whole genome shotgun (WGS) entry which is preliminary data.</text>
</comment>